<name>A0A1M5SMW8_9BACT</name>
<evidence type="ECO:0000256" key="5">
    <source>
        <dbReference type="ARBA" id="ARBA00022989"/>
    </source>
</evidence>
<evidence type="ECO:0000256" key="7">
    <source>
        <dbReference type="SAM" id="Phobius"/>
    </source>
</evidence>
<dbReference type="AlphaFoldDB" id="A0A1M5SMW8"/>
<feature type="transmembrane region" description="Helical" evidence="7">
    <location>
        <begin position="131"/>
        <end position="153"/>
    </location>
</feature>
<dbReference type="GO" id="GO:0012505">
    <property type="term" value="C:endomembrane system"/>
    <property type="evidence" value="ECO:0007669"/>
    <property type="project" value="UniProtKB-SubCell"/>
</dbReference>
<dbReference type="Proteomes" id="UP000242592">
    <property type="component" value="Unassembled WGS sequence"/>
</dbReference>
<keyword evidence="3" id="KW-0813">Transport</keyword>
<dbReference type="STRING" id="1123380.SAMN02745199_0966"/>
<feature type="transmembrane region" description="Helical" evidence="7">
    <location>
        <begin position="199"/>
        <end position="218"/>
    </location>
</feature>
<dbReference type="PROSITE" id="PS50850">
    <property type="entry name" value="MFS"/>
    <property type="match status" value="1"/>
</dbReference>
<feature type="transmembrane region" description="Helical" evidence="7">
    <location>
        <begin position="39"/>
        <end position="61"/>
    </location>
</feature>
<dbReference type="GO" id="GO:0016020">
    <property type="term" value="C:membrane"/>
    <property type="evidence" value="ECO:0007669"/>
    <property type="project" value="TreeGrafter"/>
</dbReference>
<keyword evidence="5 7" id="KW-1133">Transmembrane helix</keyword>
<sequence>MKKSELIFGFSSFFIFGFSLIIISTLIPVIEKTYNIDHSLIGLAFSIGSIAFLLSSLLYGFLLEKTDAFKVILIAILILLIGNILMYVMNSYILMVFGIFFINFGGGGLEISIPFLIGVSGNRKKGKALNLLHSAFAIGALSSPIFSSLILKYTSYWKLSYLIGIFFNIIPLIFLFQIKNFISSIHKNYLNEVKVSKKGIINFTLIILTLSLSFYVSYEMNFSSWISTFLFEIRRLNISTAALYPSFLWLGLFLGRTILSHMPEKYGYKKWLIIIVTLSLIFSIFTIFVGKNIFLSSIGTILTGTAFATTYPTIQALIVEKYKKNKGIALSIASGSTSIISGFFSYLVGFIGKSHGLLFGFLVIISLNLIEIFLVSLIKE</sequence>
<dbReference type="PANTHER" id="PTHR23514:SF3">
    <property type="entry name" value="BYPASS OF STOP CODON PROTEIN 6"/>
    <property type="match status" value="1"/>
</dbReference>
<feature type="transmembrane region" description="Helical" evidence="7">
    <location>
        <begin position="271"/>
        <end position="289"/>
    </location>
</feature>
<protein>
    <submittedName>
        <fullName evidence="9">Fucose permease</fullName>
    </submittedName>
</protein>
<feature type="transmembrane region" description="Helical" evidence="7">
    <location>
        <begin position="7"/>
        <end position="27"/>
    </location>
</feature>
<evidence type="ECO:0000259" key="8">
    <source>
        <dbReference type="PROSITE" id="PS50850"/>
    </source>
</evidence>
<dbReference type="InterPro" id="IPR020846">
    <property type="entry name" value="MFS_dom"/>
</dbReference>
<evidence type="ECO:0000256" key="4">
    <source>
        <dbReference type="ARBA" id="ARBA00022692"/>
    </source>
</evidence>
<comment type="similarity">
    <text evidence="2">Belongs to the major facilitator superfamily.</text>
</comment>
<dbReference type="SUPFAM" id="SSF103473">
    <property type="entry name" value="MFS general substrate transporter"/>
    <property type="match status" value="1"/>
</dbReference>
<dbReference type="GO" id="GO:0022857">
    <property type="term" value="F:transmembrane transporter activity"/>
    <property type="evidence" value="ECO:0007669"/>
    <property type="project" value="InterPro"/>
</dbReference>
<evidence type="ECO:0000256" key="6">
    <source>
        <dbReference type="ARBA" id="ARBA00023136"/>
    </source>
</evidence>
<dbReference type="InterPro" id="IPR011701">
    <property type="entry name" value="MFS"/>
</dbReference>
<feature type="domain" description="Major facilitator superfamily (MFS) profile" evidence="8">
    <location>
        <begin position="5"/>
        <end position="380"/>
    </location>
</feature>
<keyword evidence="10" id="KW-1185">Reference proteome</keyword>
<organism evidence="9 10">
    <name type="scientific">Thermosipho atlanticus DSM 15807</name>
    <dbReference type="NCBI Taxonomy" id="1123380"/>
    <lineage>
        <taxon>Bacteria</taxon>
        <taxon>Thermotogati</taxon>
        <taxon>Thermotogota</taxon>
        <taxon>Thermotogae</taxon>
        <taxon>Thermotogales</taxon>
        <taxon>Fervidobacteriaceae</taxon>
        <taxon>Thermosipho</taxon>
    </lineage>
</organism>
<evidence type="ECO:0000256" key="1">
    <source>
        <dbReference type="ARBA" id="ARBA00004127"/>
    </source>
</evidence>
<feature type="transmembrane region" description="Helical" evidence="7">
    <location>
        <begin position="330"/>
        <end position="351"/>
    </location>
</feature>
<dbReference type="OrthoDB" id="44917at2"/>
<evidence type="ECO:0000256" key="3">
    <source>
        <dbReference type="ARBA" id="ARBA00022448"/>
    </source>
</evidence>
<dbReference type="Pfam" id="PF07690">
    <property type="entry name" value="MFS_1"/>
    <property type="match status" value="1"/>
</dbReference>
<reference evidence="10" key="1">
    <citation type="submission" date="2016-11" db="EMBL/GenBank/DDBJ databases">
        <authorList>
            <person name="Varghese N."/>
            <person name="Submissions S."/>
        </authorList>
    </citation>
    <scope>NUCLEOTIDE SEQUENCE [LARGE SCALE GENOMIC DNA]</scope>
    <source>
        <strain evidence="10">DSM 15807</strain>
    </source>
</reference>
<dbReference type="RefSeq" id="WP_073072834.1">
    <property type="nucleotide sequence ID" value="NZ_FQXN01000003.1"/>
</dbReference>
<proteinExistence type="inferred from homology"/>
<feature type="transmembrane region" description="Helical" evidence="7">
    <location>
        <begin position="159"/>
        <end position="178"/>
    </location>
</feature>
<feature type="transmembrane region" description="Helical" evidence="7">
    <location>
        <begin position="295"/>
        <end position="318"/>
    </location>
</feature>
<evidence type="ECO:0000313" key="10">
    <source>
        <dbReference type="Proteomes" id="UP000242592"/>
    </source>
</evidence>
<accession>A0A1M5SMW8</accession>
<feature type="transmembrane region" description="Helical" evidence="7">
    <location>
        <begin position="68"/>
        <end position="86"/>
    </location>
</feature>
<evidence type="ECO:0000313" key="9">
    <source>
        <dbReference type="EMBL" id="SHH39824.1"/>
    </source>
</evidence>
<dbReference type="InterPro" id="IPR036259">
    <property type="entry name" value="MFS_trans_sf"/>
</dbReference>
<feature type="transmembrane region" description="Helical" evidence="7">
    <location>
        <begin position="357"/>
        <end position="378"/>
    </location>
</feature>
<dbReference type="Gene3D" id="1.20.1250.20">
    <property type="entry name" value="MFS general substrate transporter like domains"/>
    <property type="match status" value="2"/>
</dbReference>
<keyword evidence="4 7" id="KW-0812">Transmembrane</keyword>
<evidence type="ECO:0000256" key="2">
    <source>
        <dbReference type="ARBA" id="ARBA00008335"/>
    </source>
</evidence>
<dbReference type="PANTHER" id="PTHR23514">
    <property type="entry name" value="BYPASS OF STOP CODON PROTEIN 6"/>
    <property type="match status" value="1"/>
</dbReference>
<feature type="transmembrane region" description="Helical" evidence="7">
    <location>
        <begin position="238"/>
        <end position="259"/>
    </location>
</feature>
<keyword evidence="6 7" id="KW-0472">Membrane</keyword>
<comment type="subcellular location">
    <subcellularLocation>
        <location evidence="1">Endomembrane system</location>
        <topology evidence="1">Multi-pass membrane protein</topology>
    </subcellularLocation>
</comment>
<gene>
    <name evidence="9" type="ORF">SAMN02745199_0966</name>
</gene>
<feature type="transmembrane region" description="Helical" evidence="7">
    <location>
        <begin position="92"/>
        <end position="119"/>
    </location>
</feature>
<dbReference type="EMBL" id="FQXN01000003">
    <property type="protein sequence ID" value="SHH39824.1"/>
    <property type="molecule type" value="Genomic_DNA"/>
</dbReference>
<dbReference type="InterPro" id="IPR051788">
    <property type="entry name" value="MFS_Transporter"/>
</dbReference>